<dbReference type="GO" id="GO:0003677">
    <property type="term" value="F:DNA binding"/>
    <property type="evidence" value="ECO:0007669"/>
    <property type="project" value="UniProtKB-KW"/>
</dbReference>
<name>A0AAV4ZDG4_9HYPH</name>
<dbReference type="Pfam" id="PF00239">
    <property type="entry name" value="Resolvase"/>
    <property type="match status" value="1"/>
</dbReference>
<sequence>MTKRVAFYVRVSTADGQTTENQLRQLQEVAGRLGWIVTTIFSDDGISGSKGRDRRPGLDALLKAVTRREVDLVAAWSVDRLGRSLPDLIGLLGELQARGVDLYLHQQALDTSTPTGRMMFQMLGVFAEFERSMIVARVKSGLERTKAKGTRLGRPPMDTARVEAIRAMLIAGTGIRETARRTGAGTATVQRIRAAMLVDQDRGAIVEAA</sequence>
<dbReference type="Gene3D" id="3.40.50.1390">
    <property type="entry name" value="Resolvase, N-terminal catalytic domain"/>
    <property type="match status" value="1"/>
</dbReference>
<dbReference type="EMBL" id="BPQF01000025">
    <property type="protein sequence ID" value="GJD41549.1"/>
    <property type="molecule type" value="Genomic_DNA"/>
</dbReference>
<evidence type="ECO:0000256" key="2">
    <source>
        <dbReference type="ARBA" id="ARBA00023172"/>
    </source>
</evidence>
<evidence type="ECO:0000259" key="3">
    <source>
        <dbReference type="PROSITE" id="PS51736"/>
    </source>
</evidence>
<dbReference type="GO" id="GO:0000150">
    <property type="term" value="F:DNA strand exchange activity"/>
    <property type="evidence" value="ECO:0007669"/>
    <property type="project" value="InterPro"/>
</dbReference>
<dbReference type="RefSeq" id="WP_192215876.1">
    <property type="nucleotide sequence ID" value="NZ_BPQF01000025.1"/>
</dbReference>
<organism evidence="4 5">
    <name type="scientific">Methylobacterium bullatum</name>
    <dbReference type="NCBI Taxonomy" id="570505"/>
    <lineage>
        <taxon>Bacteria</taxon>
        <taxon>Pseudomonadati</taxon>
        <taxon>Pseudomonadota</taxon>
        <taxon>Alphaproteobacteria</taxon>
        <taxon>Hyphomicrobiales</taxon>
        <taxon>Methylobacteriaceae</taxon>
        <taxon>Methylobacterium</taxon>
    </lineage>
</organism>
<dbReference type="InterPro" id="IPR050639">
    <property type="entry name" value="SSR_resolvase"/>
</dbReference>
<evidence type="ECO:0000256" key="1">
    <source>
        <dbReference type="ARBA" id="ARBA00023125"/>
    </source>
</evidence>
<reference evidence="4" key="2">
    <citation type="submission" date="2021-08" db="EMBL/GenBank/DDBJ databases">
        <authorList>
            <person name="Tani A."/>
            <person name="Ola A."/>
            <person name="Ogura Y."/>
            <person name="Katsura K."/>
            <person name="Hayashi T."/>
        </authorList>
    </citation>
    <scope>NUCLEOTIDE SEQUENCE</scope>
    <source>
        <strain evidence="4">DSM 21893</strain>
    </source>
</reference>
<dbReference type="AlphaFoldDB" id="A0AAV4ZDG4"/>
<comment type="caution">
    <text evidence="4">The sequence shown here is derived from an EMBL/GenBank/DDBJ whole genome shotgun (WGS) entry which is preliminary data.</text>
</comment>
<dbReference type="CDD" id="cd03768">
    <property type="entry name" value="SR_ResInv"/>
    <property type="match status" value="1"/>
</dbReference>
<keyword evidence="1" id="KW-0238">DNA-binding</keyword>
<dbReference type="InterPro" id="IPR036162">
    <property type="entry name" value="Resolvase-like_N_sf"/>
</dbReference>
<evidence type="ECO:0000313" key="4">
    <source>
        <dbReference type="EMBL" id="GJD41549.1"/>
    </source>
</evidence>
<dbReference type="InterPro" id="IPR006119">
    <property type="entry name" value="Resolv_N"/>
</dbReference>
<accession>A0AAV4ZDG4</accession>
<gene>
    <name evidence="4" type="primary">pinR_2</name>
    <name evidence="4" type="ORF">OICFNHDK_4032</name>
</gene>
<dbReference type="SMART" id="SM00857">
    <property type="entry name" value="Resolvase"/>
    <property type="match status" value="1"/>
</dbReference>
<dbReference type="PROSITE" id="PS51736">
    <property type="entry name" value="RECOMBINASES_3"/>
    <property type="match status" value="1"/>
</dbReference>
<keyword evidence="2" id="KW-0233">DNA recombination</keyword>
<proteinExistence type="predicted"/>
<dbReference type="SUPFAM" id="SSF53041">
    <property type="entry name" value="Resolvase-like"/>
    <property type="match status" value="1"/>
</dbReference>
<reference evidence="4" key="1">
    <citation type="journal article" date="2016" name="Front. Microbiol.">
        <title>Genome Sequence of the Piezophilic, Mesophilic Sulfate-Reducing Bacterium Desulfovibrio indicus J2T.</title>
        <authorList>
            <person name="Cao J."/>
            <person name="Maignien L."/>
            <person name="Shao Z."/>
            <person name="Alain K."/>
            <person name="Jebbar M."/>
        </authorList>
    </citation>
    <scope>NUCLEOTIDE SEQUENCE</scope>
    <source>
        <strain evidence="4">DSM 21893</strain>
    </source>
</reference>
<keyword evidence="5" id="KW-1185">Reference proteome</keyword>
<dbReference type="Proteomes" id="UP001055307">
    <property type="component" value="Unassembled WGS sequence"/>
</dbReference>
<protein>
    <submittedName>
        <fullName evidence="4">Serine recombinase PinR</fullName>
    </submittedName>
</protein>
<feature type="domain" description="Resolvase/invertase-type recombinase catalytic" evidence="3">
    <location>
        <begin position="4"/>
        <end position="149"/>
    </location>
</feature>
<dbReference type="PANTHER" id="PTHR30461:SF2">
    <property type="entry name" value="SERINE RECOMBINASE PINE-RELATED"/>
    <property type="match status" value="1"/>
</dbReference>
<evidence type="ECO:0000313" key="5">
    <source>
        <dbReference type="Proteomes" id="UP001055307"/>
    </source>
</evidence>
<dbReference type="PANTHER" id="PTHR30461">
    <property type="entry name" value="DNA-INVERTASE FROM LAMBDOID PROPHAGE"/>
    <property type="match status" value="1"/>
</dbReference>